<dbReference type="Proteomes" id="UP001334084">
    <property type="component" value="Chromosome 11"/>
</dbReference>
<dbReference type="AlphaFoldDB" id="A0AAX4JGM5"/>
<evidence type="ECO:0000313" key="3">
    <source>
        <dbReference type="Proteomes" id="UP001334084"/>
    </source>
</evidence>
<dbReference type="RefSeq" id="XP_065331123.1">
    <property type="nucleotide sequence ID" value="XM_065475051.1"/>
</dbReference>
<evidence type="ECO:0000313" key="2">
    <source>
        <dbReference type="EMBL" id="WUR04978.1"/>
    </source>
</evidence>
<proteinExistence type="predicted"/>
<feature type="region of interest" description="Disordered" evidence="1">
    <location>
        <begin position="9"/>
        <end position="31"/>
    </location>
</feature>
<organism evidence="2 3">
    <name type="scientific">Vairimorpha necatrix</name>
    <dbReference type="NCBI Taxonomy" id="6039"/>
    <lineage>
        <taxon>Eukaryota</taxon>
        <taxon>Fungi</taxon>
        <taxon>Fungi incertae sedis</taxon>
        <taxon>Microsporidia</taxon>
        <taxon>Nosematidae</taxon>
        <taxon>Vairimorpha</taxon>
    </lineage>
</organism>
<sequence length="288" mass="33060">MPKCIPIECSDSRSSSSSDESHYEKRVHPKHRPDTEQYLQLVQGIILQTNLTIEKYARWFAEEIRQRLIAGVGKANKHTLERIKCDTHELEKRIIKIICHYNEEIERELLELVTNTNADLQDSIIELETTSTAGLIASLTAAATLTVVAPIQLVIDVTIGNPIVNTFVLNLITDLERLFRRVTAQEIAAANKIIEDKLHNQLRDIEKLLCDFERRIENYFKELGIETASLVTLIINNSTRKFISHIEDLIKKLGNNVICILQGNRNEYKKTVIVKPTFHREDSYECIQ</sequence>
<dbReference type="KEGG" id="vnx:VNE69_11141"/>
<protein>
    <submittedName>
        <fullName evidence="2">Uncharacterized protein</fullName>
    </submittedName>
</protein>
<evidence type="ECO:0000256" key="1">
    <source>
        <dbReference type="SAM" id="MobiDB-lite"/>
    </source>
</evidence>
<dbReference type="EMBL" id="CP142736">
    <property type="protein sequence ID" value="WUR04978.1"/>
    <property type="molecule type" value="Genomic_DNA"/>
</dbReference>
<name>A0AAX4JGM5_9MICR</name>
<gene>
    <name evidence="2" type="ORF">VNE69_11141</name>
</gene>
<dbReference type="GeneID" id="90542815"/>
<keyword evidence="3" id="KW-1185">Reference proteome</keyword>
<accession>A0AAX4JGM5</accession>
<reference evidence="2" key="1">
    <citation type="journal article" date="2024" name="BMC Genomics">
        <title>Functional annotation of a divergent genome using sequence and structure-based similarity.</title>
        <authorList>
            <person name="Svedberg D."/>
            <person name="Winiger R.R."/>
            <person name="Berg A."/>
            <person name="Sharma H."/>
            <person name="Tellgren-Roth C."/>
            <person name="Debrunner-Vossbrinck B.A."/>
            <person name="Vossbrinck C.R."/>
            <person name="Barandun J."/>
        </authorList>
    </citation>
    <scope>NUCLEOTIDE SEQUENCE</scope>
    <source>
        <strain evidence="2">Illinois isolate</strain>
    </source>
</reference>